<keyword evidence="18" id="KW-1185">Reference proteome</keyword>
<reference evidence="17" key="1">
    <citation type="submission" date="2021-03" db="EMBL/GenBank/DDBJ databases">
        <title>Antimicrobial resistance genes in bacteria isolated from Japanese honey, and their potential for conferring macrolide and lincosamide resistance in the American foulbrood pathogen Paenibacillus larvae.</title>
        <authorList>
            <person name="Okamoto M."/>
            <person name="Kumagai M."/>
            <person name="Kanamori H."/>
            <person name="Takamatsu D."/>
        </authorList>
    </citation>
    <scope>NUCLEOTIDE SEQUENCE</scope>
    <source>
        <strain evidence="17">J27TS8</strain>
    </source>
</reference>
<keyword evidence="10 17" id="KW-0418">Kinase</keyword>
<evidence type="ECO:0000256" key="1">
    <source>
        <dbReference type="ARBA" id="ARBA00000151"/>
    </source>
</evidence>
<dbReference type="SUPFAM" id="SSF53613">
    <property type="entry name" value="Ribokinase-like"/>
    <property type="match status" value="1"/>
</dbReference>
<sequence>MKTALTIAGSDSGGGAGIQADLKAFSANGVFGMSVITAVTAQNTQEVRSVQNIDNRIIREQIEAVFDDIPVDAVKIGMLSSPATVETVAQALKKYQPNQIVLDPVMVSKGGHHLLQDEAIQSLIEHMIPLSTMITPNIPEAEVLVKRKIDTEEDMLTASKALLELGAKMILLKGGHLQGNPNDLFYDGQYFHWLHGERIETKNTHGTGCTLSSAIAANLAKGHSMFEAVKLAKQYISIAIKHSLDLGHGHGPTHHFYELYEKANLK</sequence>
<evidence type="ECO:0000256" key="11">
    <source>
        <dbReference type="ARBA" id="ARBA00022840"/>
    </source>
</evidence>
<dbReference type="EC" id="2.7.1.49" evidence="5"/>
<dbReference type="Proteomes" id="UP000682111">
    <property type="component" value="Unassembled WGS sequence"/>
</dbReference>
<dbReference type="GO" id="GO:0008972">
    <property type="term" value="F:phosphomethylpyrimidine kinase activity"/>
    <property type="evidence" value="ECO:0007669"/>
    <property type="project" value="UniProtKB-EC"/>
</dbReference>
<dbReference type="InterPro" id="IPR029056">
    <property type="entry name" value="Ribokinase-like"/>
</dbReference>
<evidence type="ECO:0000256" key="6">
    <source>
        <dbReference type="ARBA" id="ARBA00012963"/>
    </source>
</evidence>
<dbReference type="EC" id="2.7.4.7" evidence="6"/>
<dbReference type="OrthoDB" id="9810880at2"/>
<evidence type="ECO:0000256" key="8">
    <source>
        <dbReference type="ARBA" id="ARBA00022679"/>
    </source>
</evidence>
<feature type="domain" description="Pyridoxamine kinase/Phosphomethylpyrimidine kinase" evidence="16">
    <location>
        <begin position="11"/>
        <end position="254"/>
    </location>
</feature>
<dbReference type="PANTHER" id="PTHR20858">
    <property type="entry name" value="PHOSPHOMETHYLPYRIMIDINE KINASE"/>
    <property type="match status" value="1"/>
</dbReference>
<comment type="pathway">
    <text evidence="3">Cofactor biosynthesis; thiamine diphosphate biosynthesis; 4-amino-2-methyl-5-diphosphomethylpyrimidine from 5-amino-1-(5-phospho-D-ribosyl)imidazole: step 3/3.</text>
</comment>
<keyword evidence="11" id="KW-0067">ATP-binding</keyword>
<evidence type="ECO:0000313" key="17">
    <source>
        <dbReference type="EMBL" id="GIN61861.1"/>
    </source>
</evidence>
<dbReference type="FunFam" id="3.40.1190.20:FF:000003">
    <property type="entry name" value="Phosphomethylpyrimidine kinase ThiD"/>
    <property type="match status" value="1"/>
</dbReference>
<dbReference type="RefSeq" id="WP_095313324.1">
    <property type="nucleotide sequence ID" value="NZ_BORC01000002.1"/>
</dbReference>
<dbReference type="GO" id="GO:0005524">
    <property type="term" value="F:ATP binding"/>
    <property type="evidence" value="ECO:0007669"/>
    <property type="project" value="UniProtKB-KW"/>
</dbReference>
<comment type="caution">
    <text evidence="17">The sequence shown here is derived from an EMBL/GenBank/DDBJ whole genome shotgun (WGS) entry which is preliminary data.</text>
</comment>
<evidence type="ECO:0000313" key="18">
    <source>
        <dbReference type="Proteomes" id="UP000682111"/>
    </source>
</evidence>
<dbReference type="PANTHER" id="PTHR20858:SF17">
    <property type="entry name" value="HYDROXYMETHYLPYRIMIDINE_PHOSPHOMETHYLPYRIMIDINE KINASE THI20-RELATED"/>
    <property type="match status" value="1"/>
</dbReference>
<keyword evidence="8" id="KW-0808">Transferase</keyword>
<evidence type="ECO:0000256" key="14">
    <source>
        <dbReference type="ARBA" id="ARBA00042102"/>
    </source>
</evidence>
<evidence type="ECO:0000256" key="2">
    <source>
        <dbReference type="ARBA" id="ARBA00000565"/>
    </source>
</evidence>
<dbReference type="EMBL" id="BORC01000002">
    <property type="protein sequence ID" value="GIN61861.1"/>
    <property type="molecule type" value="Genomic_DNA"/>
</dbReference>
<proteinExistence type="inferred from homology"/>
<evidence type="ECO:0000256" key="15">
    <source>
        <dbReference type="ARBA" id="ARBA00043176"/>
    </source>
</evidence>
<evidence type="ECO:0000256" key="13">
    <source>
        <dbReference type="ARBA" id="ARBA00037917"/>
    </source>
</evidence>
<keyword evidence="9" id="KW-0547">Nucleotide-binding</keyword>
<dbReference type="AlphaFoldDB" id="A0A919WHL6"/>
<dbReference type="GO" id="GO:0008902">
    <property type="term" value="F:hydroxymethylpyrimidine kinase activity"/>
    <property type="evidence" value="ECO:0007669"/>
    <property type="project" value="UniProtKB-EC"/>
</dbReference>
<dbReference type="GO" id="GO:0009228">
    <property type="term" value="P:thiamine biosynthetic process"/>
    <property type="evidence" value="ECO:0007669"/>
    <property type="project" value="UniProtKB-KW"/>
</dbReference>
<accession>A0A919WHL6</accession>
<gene>
    <name evidence="17" type="primary">thiD_1</name>
    <name evidence="17" type="ORF">J27TS8_18540</name>
</gene>
<dbReference type="NCBIfam" id="TIGR00097">
    <property type="entry name" value="HMP-P_kinase"/>
    <property type="match status" value="1"/>
</dbReference>
<evidence type="ECO:0000256" key="12">
    <source>
        <dbReference type="ARBA" id="ARBA00022977"/>
    </source>
</evidence>
<dbReference type="InterPro" id="IPR013749">
    <property type="entry name" value="PM/HMP-P_kinase-1"/>
</dbReference>
<dbReference type="CDD" id="cd01169">
    <property type="entry name" value="HMPP_kinase"/>
    <property type="match status" value="1"/>
</dbReference>
<comment type="similarity">
    <text evidence="4">Belongs to the ThiD family.</text>
</comment>
<evidence type="ECO:0000259" key="16">
    <source>
        <dbReference type="Pfam" id="PF08543"/>
    </source>
</evidence>
<evidence type="ECO:0000256" key="9">
    <source>
        <dbReference type="ARBA" id="ARBA00022741"/>
    </source>
</evidence>
<name>A0A919WHL6_9BACI</name>
<dbReference type="Gene3D" id="3.40.1190.20">
    <property type="match status" value="1"/>
</dbReference>
<keyword evidence="12" id="KW-0784">Thiamine biosynthesis</keyword>
<comment type="catalytic activity">
    <reaction evidence="1">
        <text>4-amino-5-hydroxymethyl-2-methylpyrimidine + ATP = 4-amino-2-methyl-5-(phosphooxymethyl)pyrimidine + ADP + H(+)</text>
        <dbReference type="Rhea" id="RHEA:23096"/>
        <dbReference type="ChEBI" id="CHEBI:15378"/>
        <dbReference type="ChEBI" id="CHEBI:16892"/>
        <dbReference type="ChEBI" id="CHEBI:30616"/>
        <dbReference type="ChEBI" id="CHEBI:58354"/>
        <dbReference type="ChEBI" id="CHEBI:456216"/>
        <dbReference type="EC" id="2.7.1.49"/>
    </reaction>
</comment>
<evidence type="ECO:0000256" key="7">
    <source>
        <dbReference type="ARBA" id="ARBA00019161"/>
    </source>
</evidence>
<protein>
    <recommendedName>
        <fullName evidence="7">Hydroxymethylpyrimidine/phosphomethylpyrimidine kinase</fullName>
        <ecNumber evidence="5">2.7.1.49</ecNumber>
        <ecNumber evidence="6">2.7.4.7</ecNumber>
    </recommendedName>
    <alternativeName>
        <fullName evidence="14">Hydroxymethylpyrimidine kinase</fullName>
    </alternativeName>
    <alternativeName>
        <fullName evidence="15">Hydroxymethylpyrimidine phosphate kinase</fullName>
    </alternativeName>
</protein>
<organism evidence="17 18">
    <name type="scientific">Robertmurraya siralis</name>
    <dbReference type="NCBI Taxonomy" id="77777"/>
    <lineage>
        <taxon>Bacteria</taxon>
        <taxon>Bacillati</taxon>
        <taxon>Bacillota</taxon>
        <taxon>Bacilli</taxon>
        <taxon>Bacillales</taxon>
        <taxon>Bacillaceae</taxon>
        <taxon>Robertmurraya</taxon>
    </lineage>
</organism>
<evidence type="ECO:0000256" key="3">
    <source>
        <dbReference type="ARBA" id="ARBA00004769"/>
    </source>
</evidence>
<dbReference type="InterPro" id="IPR004399">
    <property type="entry name" value="HMP/HMP-P_kinase_dom"/>
</dbReference>
<dbReference type="Pfam" id="PF08543">
    <property type="entry name" value="Phos_pyr_kin"/>
    <property type="match status" value="1"/>
</dbReference>
<comment type="catalytic activity">
    <reaction evidence="2">
        <text>4-amino-2-methyl-5-(phosphooxymethyl)pyrimidine + ATP = 4-amino-2-methyl-5-(diphosphooxymethyl)pyrimidine + ADP</text>
        <dbReference type="Rhea" id="RHEA:19893"/>
        <dbReference type="ChEBI" id="CHEBI:30616"/>
        <dbReference type="ChEBI" id="CHEBI:57841"/>
        <dbReference type="ChEBI" id="CHEBI:58354"/>
        <dbReference type="ChEBI" id="CHEBI:456216"/>
        <dbReference type="EC" id="2.7.4.7"/>
    </reaction>
</comment>
<evidence type="ECO:0000256" key="5">
    <source>
        <dbReference type="ARBA" id="ARBA00012135"/>
    </source>
</evidence>
<comment type="pathway">
    <text evidence="13">Cofactor biosynthesis; thiamine diphosphate biosynthesis; 4-amino-2-methyl-5-diphosphomethylpyrimidine from 5-amino-1-(5-phospho-D-ribosyl)imidazole: step 2/3.</text>
</comment>
<dbReference type="GO" id="GO:0005829">
    <property type="term" value="C:cytosol"/>
    <property type="evidence" value="ECO:0007669"/>
    <property type="project" value="TreeGrafter"/>
</dbReference>
<evidence type="ECO:0000256" key="4">
    <source>
        <dbReference type="ARBA" id="ARBA00009879"/>
    </source>
</evidence>
<evidence type="ECO:0000256" key="10">
    <source>
        <dbReference type="ARBA" id="ARBA00022777"/>
    </source>
</evidence>